<dbReference type="EMBL" id="JBBMRA010000010">
    <property type="protein sequence ID" value="MEM5537053.1"/>
    <property type="molecule type" value="Genomic_DNA"/>
</dbReference>
<dbReference type="InterPro" id="IPR045357">
    <property type="entry name" value="Aminopeptidase_N-like_N"/>
</dbReference>
<dbReference type="InterPro" id="IPR037144">
    <property type="entry name" value="Peptidase_M1_pepN_C_sf"/>
</dbReference>
<evidence type="ECO:0000256" key="7">
    <source>
        <dbReference type="ARBA" id="ARBA00022670"/>
    </source>
</evidence>
<dbReference type="PANTHER" id="PTHR46322">
    <property type="entry name" value="PUROMYCIN-SENSITIVE AMINOPEPTIDASE"/>
    <property type="match status" value="1"/>
</dbReference>
<keyword evidence="8" id="KW-0479">Metal-binding</keyword>
<evidence type="ECO:0000256" key="8">
    <source>
        <dbReference type="ARBA" id="ARBA00022723"/>
    </source>
</evidence>
<dbReference type="Pfam" id="PF11940">
    <property type="entry name" value="DUF3458"/>
    <property type="match status" value="1"/>
</dbReference>
<name>A0ABU9TTK0_9GAMM</name>
<dbReference type="Gene3D" id="2.60.40.1730">
    <property type="entry name" value="tricorn interacting facor f3 domain"/>
    <property type="match status" value="1"/>
</dbReference>
<evidence type="ECO:0000259" key="14">
    <source>
        <dbReference type="Pfam" id="PF11940"/>
    </source>
</evidence>
<comment type="catalytic activity">
    <reaction evidence="1">
        <text>Release of an N-terminal amino acid, Xaa-|-Yaa- from a peptide, amide or arylamide. Xaa is preferably Ala, but may be most amino acids including Pro (slow action). When a terminal hydrophobic residue is followed by a prolyl residue, the two may be released as an intact Xaa-Pro dipeptide.</text>
        <dbReference type="EC" id="3.4.11.2"/>
    </reaction>
</comment>
<dbReference type="InterPro" id="IPR038438">
    <property type="entry name" value="PepN_Ig-like_sf"/>
</dbReference>
<proteinExistence type="inferred from homology"/>
<dbReference type="RefSeq" id="WP_342854603.1">
    <property type="nucleotide sequence ID" value="NZ_JBBMRA010000010.1"/>
</dbReference>
<dbReference type="GO" id="GO:0016285">
    <property type="term" value="F:alanyl aminopeptidase activity"/>
    <property type="evidence" value="ECO:0007669"/>
    <property type="project" value="UniProtKB-EC"/>
</dbReference>
<evidence type="ECO:0000256" key="10">
    <source>
        <dbReference type="ARBA" id="ARBA00022833"/>
    </source>
</evidence>
<evidence type="ECO:0000256" key="11">
    <source>
        <dbReference type="ARBA" id="ARBA00023049"/>
    </source>
</evidence>
<dbReference type="InterPro" id="IPR024601">
    <property type="entry name" value="Peptidase_M1_pepN_C"/>
</dbReference>
<dbReference type="InterPro" id="IPR035414">
    <property type="entry name" value="Peptidase_M1_pepN_Ig-like"/>
</dbReference>
<comment type="similarity">
    <text evidence="3">Belongs to the peptidase M1 family.</text>
</comment>
<gene>
    <name evidence="17" type="primary">pepN</name>
    <name evidence="17" type="ORF">WNY58_11680</name>
</gene>
<dbReference type="Pfam" id="PF17432">
    <property type="entry name" value="DUF3458_C"/>
    <property type="match status" value="1"/>
</dbReference>
<keyword evidence="11" id="KW-0482">Metalloprotease</keyword>
<keyword evidence="7" id="KW-0645">Protease</keyword>
<keyword evidence="9 17" id="KW-0378">Hydrolase</keyword>
<organism evidence="17 18">
    <name type="scientific">Neptuniibacter pectenicola</name>
    <dbReference type="NCBI Taxonomy" id="1806669"/>
    <lineage>
        <taxon>Bacteria</taxon>
        <taxon>Pseudomonadati</taxon>
        <taxon>Pseudomonadota</taxon>
        <taxon>Gammaproteobacteria</taxon>
        <taxon>Oceanospirillales</taxon>
        <taxon>Oceanospirillaceae</taxon>
        <taxon>Neptuniibacter</taxon>
    </lineage>
</organism>
<dbReference type="InterPro" id="IPR001930">
    <property type="entry name" value="Peptidase_M1"/>
</dbReference>
<evidence type="ECO:0000259" key="16">
    <source>
        <dbReference type="Pfam" id="PF17900"/>
    </source>
</evidence>
<dbReference type="Pfam" id="PF01433">
    <property type="entry name" value="Peptidase_M1"/>
    <property type="match status" value="1"/>
</dbReference>
<evidence type="ECO:0000313" key="18">
    <source>
        <dbReference type="Proteomes" id="UP001449225"/>
    </source>
</evidence>
<evidence type="ECO:0000256" key="1">
    <source>
        <dbReference type="ARBA" id="ARBA00000098"/>
    </source>
</evidence>
<protein>
    <recommendedName>
        <fullName evidence="5 12">Aminopeptidase N</fullName>
        <ecNumber evidence="4 12">3.4.11.2</ecNumber>
    </recommendedName>
</protein>
<reference evidence="17 18" key="1">
    <citation type="submission" date="2024-03" db="EMBL/GenBank/DDBJ databases">
        <title>Community enrichment and isolation of bacterial strains for fucoidan degradation.</title>
        <authorList>
            <person name="Sichert A."/>
        </authorList>
    </citation>
    <scope>NUCLEOTIDE SEQUENCE [LARGE SCALE GENOMIC DNA]</scope>
    <source>
        <strain evidence="17 18">AS76</strain>
    </source>
</reference>
<dbReference type="Gene3D" id="2.60.40.1840">
    <property type="match status" value="1"/>
</dbReference>
<feature type="domain" description="Peptidase M1 alanyl aminopeptidase C-terminal" evidence="15">
    <location>
        <begin position="553"/>
        <end position="875"/>
    </location>
</feature>
<evidence type="ECO:0000256" key="2">
    <source>
        <dbReference type="ARBA" id="ARBA00001947"/>
    </source>
</evidence>
<keyword evidence="6 17" id="KW-0031">Aminopeptidase</keyword>
<evidence type="ECO:0000256" key="12">
    <source>
        <dbReference type="NCBIfam" id="TIGR02414"/>
    </source>
</evidence>
<dbReference type="EC" id="3.4.11.2" evidence="4 12"/>
<dbReference type="Pfam" id="PF17900">
    <property type="entry name" value="Peptidase_M1_N"/>
    <property type="match status" value="1"/>
</dbReference>
<dbReference type="CDD" id="cd09600">
    <property type="entry name" value="M1_APN"/>
    <property type="match status" value="1"/>
</dbReference>
<feature type="domain" description="Peptidase M1 membrane alanine aminopeptidase" evidence="13">
    <location>
        <begin position="231"/>
        <end position="442"/>
    </location>
</feature>
<feature type="domain" description="Peptidase M1 alanyl aminopeptidase Ig-like fold" evidence="14">
    <location>
        <begin position="450"/>
        <end position="548"/>
    </location>
</feature>
<evidence type="ECO:0000259" key="13">
    <source>
        <dbReference type="Pfam" id="PF01433"/>
    </source>
</evidence>
<evidence type="ECO:0000256" key="5">
    <source>
        <dbReference type="ARBA" id="ARBA00015611"/>
    </source>
</evidence>
<sequence>MSQEPKAIYLKDYKVPAYLFESTDLRFELFEDEALVHAELVITRNPACTASAPALELHGHESVELVSLSLDGRALTDNDYVREGEMLTIATPPERFCLTSTTRIHPESNTALEGLYKSGGMFCTQCEAEGFRRITFFPDRPDVMSVFRTTVEADKTRYPELLSNGNPVARGLADNNRHWVTWEDPFPKPAYLFALVAGDLQHIEDRFVTMSGRNVTLKIFAEEKDLDKLDYAMTSLKNAMKWDEETYGREYDLDIYMIVAVDFFNMGAMENKGLNIFNTSCVLANAATTTDSGFQRVEAVVAHEYFHNWSGNRVTCRDWFQLSLKEGFTVFRDAEFSADMNSRTVKRVEDVSLLRTAQFAEDAGPMAHPIRPESFIEISNFYTLTIYEKGAEVVRMVRTLLGEALFRKGSDLYFERHDGQAVTTEDFILAMEDASGQDLSQFRAWYHQAGTPELHVSDQFDAAAGEYKLTVKQSCPPSPGQEKKSAFHIPLAMGLLNEKGEEVELPNGETTQILNVTEFEQTFIFSGLSTKPVPSLLRGFSAPVKLFYPYQRDELMFLMAHDSDGFCRWDAAQKLAVDIMQALIADYHPDKAMVLDGRLVSAFRSVLDAEGLDKAMVSKVLTLPSEAYLSELSDCVDVDAIDAVRKFVRHSIAVQLEDRLRAVYQENDLDIAYSPDADSVARRSLKNLCLSYLMSLETEASLQLAKAQYEKADNMTDMQVALVLVAHSSFRSDAKALLADFYQRWSGESLVVNLWLSIQASDPNEGALSRVLELMQHPAFDGKNPNKLRSVISVFCAQNSTHFHALDGSGYRFLADRIIELNSQNPQIAARMLTPLTRWKKFSAARQALMKAELERIRESGDLSKDVFEVVSKSLV</sequence>
<dbReference type="SUPFAM" id="SSF63737">
    <property type="entry name" value="Leukotriene A4 hydrolase N-terminal domain"/>
    <property type="match status" value="1"/>
</dbReference>
<accession>A0ABU9TTK0</accession>
<dbReference type="InterPro" id="IPR042097">
    <property type="entry name" value="Aminopeptidase_N-like_N_sf"/>
</dbReference>
<evidence type="ECO:0000259" key="15">
    <source>
        <dbReference type="Pfam" id="PF17432"/>
    </source>
</evidence>
<evidence type="ECO:0000313" key="17">
    <source>
        <dbReference type="EMBL" id="MEM5537053.1"/>
    </source>
</evidence>
<dbReference type="SUPFAM" id="SSF55486">
    <property type="entry name" value="Metalloproteases ('zincins'), catalytic domain"/>
    <property type="match status" value="1"/>
</dbReference>
<dbReference type="Gene3D" id="1.10.390.10">
    <property type="entry name" value="Neutral Protease Domain 2"/>
    <property type="match status" value="1"/>
</dbReference>
<dbReference type="InterPro" id="IPR014782">
    <property type="entry name" value="Peptidase_M1_dom"/>
</dbReference>
<dbReference type="Proteomes" id="UP001449225">
    <property type="component" value="Unassembled WGS sequence"/>
</dbReference>
<comment type="caution">
    <text evidence="17">The sequence shown here is derived from an EMBL/GenBank/DDBJ whole genome shotgun (WGS) entry which is preliminary data.</text>
</comment>
<dbReference type="Gene3D" id="1.25.50.10">
    <property type="entry name" value="Peptidase M1, alanyl aminopeptidase, C-terminal domain"/>
    <property type="match status" value="1"/>
</dbReference>
<feature type="domain" description="Aminopeptidase N-like N-terminal" evidence="16">
    <location>
        <begin position="107"/>
        <end position="192"/>
    </location>
</feature>
<evidence type="ECO:0000256" key="4">
    <source>
        <dbReference type="ARBA" id="ARBA00012564"/>
    </source>
</evidence>
<evidence type="ECO:0000256" key="9">
    <source>
        <dbReference type="ARBA" id="ARBA00022801"/>
    </source>
</evidence>
<dbReference type="InterPro" id="IPR012779">
    <property type="entry name" value="Peptidase_M1_pepN"/>
</dbReference>
<dbReference type="NCBIfam" id="TIGR02414">
    <property type="entry name" value="pepN_proteo"/>
    <property type="match status" value="1"/>
</dbReference>
<comment type="cofactor">
    <cofactor evidence="2">
        <name>Zn(2+)</name>
        <dbReference type="ChEBI" id="CHEBI:29105"/>
    </cofactor>
</comment>
<dbReference type="PRINTS" id="PR00756">
    <property type="entry name" value="ALADIPTASE"/>
</dbReference>
<evidence type="ECO:0000256" key="3">
    <source>
        <dbReference type="ARBA" id="ARBA00010136"/>
    </source>
</evidence>
<dbReference type="InterPro" id="IPR027268">
    <property type="entry name" value="Peptidase_M4/M1_CTD_sf"/>
</dbReference>
<keyword evidence="18" id="KW-1185">Reference proteome</keyword>
<dbReference type="PANTHER" id="PTHR46322:SF1">
    <property type="entry name" value="PUROMYCIN-SENSITIVE AMINOPEPTIDASE"/>
    <property type="match status" value="1"/>
</dbReference>
<evidence type="ECO:0000256" key="6">
    <source>
        <dbReference type="ARBA" id="ARBA00022438"/>
    </source>
</evidence>
<keyword evidence="10" id="KW-0862">Zinc</keyword>
<dbReference type="Gene3D" id="3.30.2010.30">
    <property type="match status" value="1"/>
</dbReference>